<dbReference type="RefSeq" id="WP_089847254.1">
    <property type="nucleotide sequence ID" value="NZ_FNEJ01000009.1"/>
</dbReference>
<evidence type="ECO:0000256" key="2">
    <source>
        <dbReference type="ARBA" id="ARBA00022448"/>
    </source>
</evidence>
<keyword evidence="4 6" id="KW-0067">ATP-binding</keyword>
<dbReference type="SMART" id="SM00382">
    <property type="entry name" value="AAA"/>
    <property type="match status" value="1"/>
</dbReference>
<keyword evidence="2" id="KW-0813">Transport</keyword>
<dbReference type="PROSITE" id="PS00211">
    <property type="entry name" value="ABC_TRANSPORTER_1"/>
    <property type="match status" value="1"/>
</dbReference>
<sequence length="213" mass="23260">MAQLRLVSGARDSGPPLVARLRLDGLSFGGRAVLGPVTLDLRQGETVALTGPSGAGKTTLLRSLAGLEPRFRGERVVPDRLAMVFQEPTLLPWRSLRDNLMIPLRISRDSAEAALAEVGLGGRGDTWPRQLSLGQQRRLSLARGFAAEPELLLMDEPFVSLDPALADEMMTLFETLRARRRVTTLIVTHVQAEARRLATRILRLEGSPARLVG</sequence>
<dbReference type="STRING" id="555512.SAMN04487993_1009113"/>
<dbReference type="PANTHER" id="PTHR42788">
    <property type="entry name" value="TAURINE IMPORT ATP-BINDING PROTEIN-RELATED"/>
    <property type="match status" value="1"/>
</dbReference>
<evidence type="ECO:0000256" key="4">
    <source>
        <dbReference type="ARBA" id="ARBA00022840"/>
    </source>
</evidence>
<evidence type="ECO:0000313" key="7">
    <source>
        <dbReference type="Proteomes" id="UP000199093"/>
    </source>
</evidence>
<proteinExistence type="inferred from homology"/>
<dbReference type="GO" id="GO:0016887">
    <property type="term" value="F:ATP hydrolysis activity"/>
    <property type="evidence" value="ECO:0007669"/>
    <property type="project" value="InterPro"/>
</dbReference>
<feature type="domain" description="ABC transporter" evidence="5">
    <location>
        <begin position="4"/>
        <end position="213"/>
    </location>
</feature>
<dbReference type="PROSITE" id="PS50893">
    <property type="entry name" value="ABC_TRANSPORTER_2"/>
    <property type="match status" value="1"/>
</dbReference>
<protein>
    <submittedName>
        <fullName evidence="6">NitT/TauT family transport system ATP-binding protein</fullName>
    </submittedName>
</protein>
<keyword evidence="3" id="KW-0547">Nucleotide-binding</keyword>
<name>A0A1G8N459_9RHOB</name>
<reference evidence="6 7" key="1">
    <citation type="submission" date="2016-10" db="EMBL/GenBank/DDBJ databases">
        <authorList>
            <person name="de Groot N.N."/>
        </authorList>
    </citation>
    <scope>NUCLEOTIDE SEQUENCE [LARGE SCALE GENOMIC DNA]</scope>
    <source>
        <strain evidence="6 7">DSM 26424</strain>
    </source>
</reference>
<evidence type="ECO:0000256" key="3">
    <source>
        <dbReference type="ARBA" id="ARBA00022741"/>
    </source>
</evidence>
<dbReference type="SUPFAM" id="SSF52540">
    <property type="entry name" value="P-loop containing nucleoside triphosphate hydrolases"/>
    <property type="match status" value="1"/>
</dbReference>
<dbReference type="PANTHER" id="PTHR42788:SF19">
    <property type="entry name" value="ALIPHATIC SULFONATES IMPORT ATP-BINDING PROTEIN SSUB 2"/>
    <property type="match status" value="1"/>
</dbReference>
<comment type="similarity">
    <text evidence="1">Belongs to the ABC transporter superfamily.</text>
</comment>
<evidence type="ECO:0000313" key="6">
    <source>
        <dbReference type="EMBL" id="SDI74350.1"/>
    </source>
</evidence>
<accession>A0A1G8N459</accession>
<dbReference type="Gene3D" id="3.40.50.300">
    <property type="entry name" value="P-loop containing nucleotide triphosphate hydrolases"/>
    <property type="match status" value="1"/>
</dbReference>
<dbReference type="InterPro" id="IPR003593">
    <property type="entry name" value="AAA+_ATPase"/>
</dbReference>
<dbReference type="Proteomes" id="UP000199093">
    <property type="component" value="Unassembled WGS sequence"/>
</dbReference>
<dbReference type="AlphaFoldDB" id="A0A1G8N459"/>
<dbReference type="GO" id="GO:0005524">
    <property type="term" value="F:ATP binding"/>
    <property type="evidence" value="ECO:0007669"/>
    <property type="project" value="UniProtKB-KW"/>
</dbReference>
<dbReference type="InterPro" id="IPR027417">
    <property type="entry name" value="P-loop_NTPase"/>
</dbReference>
<dbReference type="InterPro" id="IPR017871">
    <property type="entry name" value="ABC_transporter-like_CS"/>
</dbReference>
<evidence type="ECO:0000256" key="1">
    <source>
        <dbReference type="ARBA" id="ARBA00005417"/>
    </source>
</evidence>
<keyword evidence="7" id="KW-1185">Reference proteome</keyword>
<dbReference type="EMBL" id="FNEJ01000009">
    <property type="protein sequence ID" value="SDI74350.1"/>
    <property type="molecule type" value="Genomic_DNA"/>
</dbReference>
<dbReference type="OrthoDB" id="9802264at2"/>
<dbReference type="InterPro" id="IPR003439">
    <property type="entry name" value="ABC_transporter-like_ATP-bd"/>
</dbReference>
<organism evidence="6 7">
    <name type="scientific">Salipiger marinus</name>
    <dbReference type="NCBI Taxonomy" id="555512"/>
    <lineage>
        <taxon>Bacteria</taxon>
        <taxon>Pseudomonadati</taxon>
        <taxon>Pseudomonadota</taxon>
        <taxon>Alphaproteobacteria</taxon>
        <taxon>Rhodobacterales</taxon>
        <taxon>Roseobacteraceae</taxon>
        <taxon>Salipiger</taxon>
    </lineage>
</organism>
<dbReference type="Pfam" id="PF00005">
    <property type="entry name" value="ABC_tran"/>
    <property type="match status" value="1"/>
</dbReference>
<dbReference type="InterPro" id="IPR050166">
    <property type="entry name" value="ABC_transporter_ATP-bind"/>
</dbReference>
<gene>
    <name evidence="6" type="ORF">SAMN04487993_1009113</name>
</gene>
<evidence type="ECO:0000259" key="5">
    <source>
        <dbReference type="PROSITE" id="PS50893"/>
    </source>
</evidence>